<organism evidence="2 3">
    <name type="scientific">Coniella lustricola</name>
    <dbReference type="NCBI Taxonomy" id="2025994"/>
    <lineage>
        <taxon>Eukaryota</taxon>
        <taxon>Fungi</taxon>
        <taxon>Dikarya</taxon>
        <taxon>Ascomycota</taxon>
        <taxon>Pezizomycotina</taxon>
        <taxon>Sordariomycetes</taxon>
        <taxon>Sordariomycetidae</taxon>
        <taxon>Diaporthales</taxon>
        <taxon>Schizoparmaceae</taxon>
        <taxon>Coniella</taxon>
    </lineage>
</organism>
<dbReference type="AlphaFoldDB" id="A0A2T2ZXP1"/>
<dbReference type="EMBL" id="KZ678579">
    <property type="protein sequence ID" value="PSR79107.1"/>
    <property type="molecule type" value="Genomic_DNA"/>
</dbReference>
<evidence type="ECO:0000313" key="3">
    <source>
        <dbReference type="Proteomes" id="UP000241462"/>
    </source>
</evidence>
<proteinExistence type="predicted"/>
<evidence type="ECO:0000313" key="2">
    <source>
        <dbReference type="EMBL" id="PSR79107.1"/>
    </source>
</evidence>
<feature type="region of interest" description="Disordered" evidence="1">
    <location>
        <begin position="42"/>
        <end position="67"/>
    </location>
</feature>
<feature type="region of interest" description="Disordered" evidence="1">
    <location>
        <begin position="82"/>
        <end position="112"/>
    </location>
</feature>
<gene>
    <name evidence="2" type="ORF">BD289DRAFT_442925</name>
</gene>
<sequence length="181" mass="19751">MMPRSATTRIQVLERAAPVVQPPASSTELSSWMPATLRPLRPPSVSPLSRFHSRKSSVARRTTERSSRCLSSATSEFISPALAPRSQSTGCPRVTSSSSSSRRRASTFTNCLPTPRLRPASRPLALLVPARTTMPSTLRTRCSASDPWLSWSAMWLLSLVLASILRSNSAHSAFLHSLHSL</sequence>
<keyword evidence="3" id="KW-1185">Reference proteome</keyword>
<name>A0A2T2ZXP1_9PEZI</name>
<dbReference type="InParanoid" id="A0A2T2ZXP1"/>
<dbReference type="Proteomes" id="UP000241462">
    <property type="component" value="Unassembled WGS sequence"/>
</dbReference>
<evidence type="ECO:0000256" key="1">
    <source>
        <dbReference type="SAM" id="MobiDB-lite"/>
    </source>
</evidence>
<accession>A0A2T2ZXP1</accession>
<reference evidence="2 3" key="1">
    <citation type="journal article" date="2018" name="Mycol. Prog.">
        <title>Coniella lustricola, a new species from submerged detritus.</title>
        <authorList>
            <person name="Raudabaugh D.B."/>
            <person name="Iturriaga T."/>
            <person name="Carver A."/>
            <person name="Mondo S."/>
            <person name="Pangilinan J."/>
            <person name="Lipzen A."/>
            <person name="He G."/>
            <person name="Amirebrahimi M."/>
            <person name="Grigoriev I.V."/>
            <person name="Miller A.N."/>
        </authorList>
    </citation>
    <scope>NUCLEOTIDE SEQUENCE [LARGE SCALE GENOMIC DNA]</scope>
    <source>
        <strain evidence="2 3">B22-T-1</strain>
    </source>
</reference>
<protein>
    <submittedName>
        <fullName evidence="2">Uncharacterized protein</fullName>
    </submittedName>
</protein>